<reference evidence="11 12" key="1">
    <citation type="journal article" date="2008" name="Proc. Natl. Acad. Sci. U.S.A.">
        <title>Niche adaptation and genome expansion in the chlorophyll d-producing cyanobacterium Acaryochloris marina.</title>
        <authorList>
            <person name="Swingley W.D."/>
            <person name="Chen M."/>
            <person name="Cheung P.C."/>
            <person name="Conrad A.L."/>
            <person name="Dejesa L.C."/>
            <person name="Hao J."/>
            <person name="Honchak B.M."/>
            <person name="Karbach L.E."/>
            <person name="Kurdoglu A."/>
            <person name="Lahiri S."/>
            <person name="Mastrian S.D."/>
            <person name="Miyashita H."/>
            <person name="Page L."/>
            <person name="Ramakrishna P."/>
            <person name="Satoh S."/>
            <person name="Sattley W.M."/>
            <person name="Shimada Y."/>
            <person name="Taylor H.L."/>
            <person name="Tomo T."/>
            <person name="Tsuchiya T."/>
            <person name="Wang Z.T."/>
            <person name="Raymond J."/>
            <person name="Mimuro M."/>
            <person name="Blankenship R.E."/>
            <person name="Touchman J.W."/>
        </authorList>
    </citation>
    <scope>NUCLEOTIDE SEQUENCE [LARGE SCALE GENOMIC DNA]</scope>
    <source>
        <strain evidence="12">MBIC 11017</strain>
    </source>
</reference>
<evidence type="ECO:0000256" key="6">
    <source>
        <dbReference type="ARBA" id="ARBA00037281"/>
    </source>
</evidence>
<keyword evidence="5" id="KW-0472">Membrane</keyword>
<organism evidence="11 12">
    <name type="scientific">Acaryochloris marina (strain MBIC 11017)</name>
    <dbReference type="NCBI Taxonomy" id="329726"/>
    <lineage>
        <taxon>Bacteria</taxon>
        <taxon>Bacillati</taxon>
        <taxon>Cyanobacteriota</taxon>
        <taxon>Cyanophyceae</taxon>
        <taxon>Acaryochloridales</taxon>
        <taxon>Acaryochloridaceae</taxon>
        <taxon>Acaryochloris</taxon>
    </lineage>
</organism>
<evidence type="ECO:0000256" key="5">
    <source>
        <dbReference type="ARBA" id="ARBA00023136"/>
    </source>
</evidence>
<dbReference type="STRING" id="329726.AM1_5714"/>
<dbReference type="InterPro" id="IPR029044">
    <property type="entry name" value="Nucleotide-diphossugar_trans"/>
</dbReference>
<evidence type="ECO:0000256" key="2">
    <source>
        <dbReference type="ARBA" id="ARBA00022475"/>
    </source>
</evidence>
<dbReference type="PANTHER" id="PTHR43646:SF2">
    <property type="entry name" value="GLYCOSYLTRANSFERASE 2-LIKE DOMAIN-CONTAINING PROTEIN"/>
    <property type="match status" value="1"/>
</dbReference>
<gene>
    <name evidence="11" type="ordered locus">AM1_5714</name>
</gene>
<evidence type="ECO:0000256" key="4">
    <source>
        <dbReference type="ARBA" id="ARBA00022679"/>
    </source>
</evidence>
<evidence type="ECO:0000256" key="7">
    <source>
        <dbReference type="ARBA" id="ARBA00037904"/>
    </source>
</evidence>
<proteinExistence type="inferred from homology"/>
<evidence type="ECO:0000259" key="10">
    <source>
        <dbReference type="Pfam" id="PF00535"/>
    </source>
</evidence>
<sequence>MDFVSVIIPVFNDTQRLRECLTALSCQTYPQDLFEVIVVDNNSDESIDAVVAEFEHFIYAYEAKQSSYAARNKGIAIAKGEILAFTDSDCTPCEQWLESGVNSLHLGQADLAGGRVTFSFSPQRTAAELFDSITSLQVKKNIENRQLTVTANLFTDRRVFDAIGYFDSSIKSGGDFKWTKKATDSGFKLIYSPEAEIHHPTRNFRSLVKKGYRVGAGQLDLQLDQNVALWAVIRHTLRQILPPNPWRYRQFILDSESDEARQHVTSIIFIAWICNIAKSLGRLNALLKRLGTQTKVSLQGQH</sequence>
<dbReference type="InterPro" id="IPR001173">
    <property type="entry name" value="Glyco_trans_2-like"/>
</dbReference>
<evidence type="ECO:0000256" key="9">
    <source>
        <dbReference type="ARBA" id="ARBA00040345"/>
    </source>
</evidence>
<comment type="similarity">
    <text evidence="8">Belongs to the glycosyltransferase 2 family. CrtQ subfamily.</text>
</comment>
<keyword evidence="3" id="KW-0328">Glycosyltransferase</keyword>
<keyword evidence="4 11" id="KW-0808">Transferase</keyword>
<dbReference type="PANTHER" id="PTHR43646">
    <property type="entry name" value="GLYCOSYLTRANSFERASE"/>
    <property type="match status" value="1"/>
</dbReference>
<evidence type="ECO:0000256" key="1">
    <source>
        <dbReference type="ARBA" id="ARBA00004236"/>
    </source>
</evidence>
<dbReference type="GO" id="GO:0005886">
    <property type="term" value="C:plasma membrane"/>
    <property type="evidence" value="ECO:0007669"/>
    <property type="project" value="UniProtKB-SubCell"/>
</dbReference>
<dbReference type="EMBL" id="CP000828">
    <property type="protein sequence ID" value="ABW30661.1"/>
    <property type="molecule type" value="Genomic_DNA"/>
</dbReference>
<name>B0CGA8_ACAM1</name>
<evidence type="ECO:0000256" key="8">
    <source>
        <dbReference type="ARBA" id="ARBA00038120"/>
    </source>
</evidence>
<comment type="function">
    <text evidence="6">Catalyzes the glycosylation of 4,4'-diaponeurosporenoate, i.e. the esterification of glucose at the C1'' position with the carboxyl group of 4,4'-diaponeurosporenic acid, to form glycosyl-4,4'-diaponeurosporenoate. This is a step in the biosynthesis of staphyloxanthin, an orange pigment present in most staphylococci strains.</text>
</comment>
<feature type="domain" description="Glycosyltransferase 2-like" evidence="10">
    <location>
        <begin position="5"/>
        <end position="125"/>
    </location>
</feature>
<keyword evidence="2" id="KW-1003">Cell membrane</keyword>
<dbReference type="OrthoDB" id="153025at2"/>
<accession>B0CGA8</accession>
<evidence type="ECO:0000256" key="3">
    <source>
        <dbReference type="ARBA" id="ARBA00022676"/>
    </source>
</evidence>
<dbReference type="CAZy" id="GT2">
    <property type="family name" value="Glycosyltransferase Family 2"/>
</dbReference>
<evidence type="ECO:0000313" key="11">
    <source>
        <dbReference type="EMBL" id="ABW30661.1"/>
    </source>
</evidence>
<dbReference type="KEGG" id="amr:AM1_5714"/>
<dbReference type="SUPFAM" id="SSF53448">
    <property type="entry name" value="Nucleotide-diphospho-sugar transferases"/>
    <property type="match status" value="1"/>
</dbReference>
<keyword evidence="12" id="KW-1185">Reference proteome</keyword>
<comment type="subcellular location">
    <subcellularLocation>
        <location evidence="1">Cell membrane</location>
    </subcellularLocation>
</comment>
<dbReference type="RefSeq" id="WP_012165876.1">
    <property type="nucleotide sequence ID" value="NC_009925.1"/>
</dbReference>
<dbReference type="Proteomes" id="UP000000268">
    <property type="component" value="Chromosome"/>
</dbReference>
<comment type="pathway">
    <text evidence="7">Carotenoid biosynthesis; staphyloxanthin biosynthesis; staphyloxanthin from farnesyl diphosphate: step 4/5.</text>
</comment>
<dbReference type="Gene3D" id="3.90.550.10">
    <property type="entry name" value="Spore Coat Polysaccharide Biosynthesis Protein SpsA, Chain A"/>
    <property type="match status" value="1"/>
</dbReference>
<dbReference type="GO" id="GO:0016757">
    <property type="term" value="F:glycosyltransferase activity"/>
    <property type="evidence" value="ECO:0007669"/>
    <property type="project" value="UniProtKB-KW"/>
</dbReference>
<protein>
    <recommendedName>
        <fullName evidence="9">4,4'-diaponeurosporenoate glycosyltransferase</fullName>
    </recommendedName>
</protein>
<dbReference type="AlphaFoldDB" id="B0CGA8"/>
<dbReference type="eggNOG" id="COG1216">
    <property type="taxonomic scope" value="Bacteria"/>
</dbReference>
<dbReference type="HOGENOM" id="CLU_025996_19_6_3"/>
<evidence type="ECO:0000313" key="12">
    <source>
        <dbReference type="Proteomes" id="UP000000268"/>
    </source>
</evidence>
<dbReference type="Pfam" id="PF00535">
    <property type="entry name" value="Glycos_transf_2"/>
    <property type="match status" value="1"/>
</dbReference>